<reference evidence="2" key="1">
    <citation type="submission" date="2021-11" db="EMBL/GenBank/DDBJ databases">
        <title>Genome sequence.</title>
        <authorList>
            <person name="Sun Q."/>
        </authorList>
    </citation>
    <scope>NUCLEOTIDE SEQUENCE</scope>
    <source>
        <strain evidence="2">JC732</strain>
    </source>
</reference>
<sequence>MKSTLRLFAYFCLISGLLPLSGCFSQPGLPGLVKVTGNVTYDGSPVTFGNVMFFPDGDRGQTGSGEIASDGSYTVATSPSSIGLLPGKYKVSVISQLSSAGMKDDGTPIPAKTAIPRKYGKITTSGLELDVPVDGSPIVLDIAMTGKID</sequence>
<protein>
    <recommendedName>
        <fullName evidence="4">Carboxypeptidase regulatory-like domain-containing protein</fullName>
    </recommendedName>
</protein>
<dbReference type="AlphaFoldDB" id="A0A9X1MQK5"/>
<evidence type="ECO:0008006" key="4">
    <source>
        <dbReference type="Google" id="ProtNLM"/>
    </source>
</evidence>
<evidence type="ECO:0000313" key="3">
    <source>
        <dbReference type="Proteomes" id="UP001139103"/>
    </source>
</evidence>
<accession>A0A9X1MQK5</accession>
<dbReference type="RefSeq" id="WP_230221159.1">
    <property type="nucleotide sequence ID" value="NZ_JAJKFT010000010.1"/>
</dbReference>
<keyword evidence="1" id="KW-0732">Signal</keyword>
<evidence type="ECO:0000313" key="2">
    <source>
        <dbReference type="EMBL" id="MCC9630217.1"/>
    </source>
</evidence>
<organism evidence="2 3">
    <name type="scientific">Blastopirellula sediminis</name>
    <dbReference type="NCBI Taxonomy" id="2894196"/>
    <lineage>
        <taxon>Bacteria</taxon>
        <taxon>Pseudomonadati</taxon>
        <taxon>Planctomycetota</taxon>
        <taxon>Planctomycetia</taxon>
        <taxon>Pirellulales</taxon>
        <taxon>Pirellulaceae</taxon>
        <taxon>Blastopirellula</taxon>
    </lineage>
</organism>
<feature type="signal peptide" evidence="1">
    <location>
        <begin position="1"/>
        <end position="25"/>
    </location>
</feature>
<comment type="caution">
    <text evidence="2">The sequence shown here is derived from an EMBL/GenBank/DDBJ whole genome shotgun (WGS) entry which is preliminary data.</text>
</comment>
<name>A0A9X1MQK5_9BACT</name>
<feature type="chain" id="PRO_5040731089" description="Carboxypeptidase regulatory-like domain-containing protein" evidence="1">
    <location>
        <begin position="26"/>
        <end position="149"/>
    </location>
</feature>
<keyword evidence="3" id="KW-1185">Reference proteome</keyword>
<gene>
    <name evidence="2" type="ORF">LOC68_17620</name>
</gene>
<evidence type="ECO:0000256" key="1">
    <source>
        <dbReference type="SAM" id="SignalP"/>
    </source>
</evidence>
<dbReference type="EMBL" id="JAJKFT010000010">
    <property type="protein sequence ID" value="MCC9630217.1"/>
    <property type="molecule type" value="Genomic_DNA"/>
</dbReference>
<dbReference type="Proteomes" id="UP001139103">
    <property type="component" value="Unassembled WGS sequence"/>
</dbReference>
<proteinExistence type="predicted"/>